<dbReference type="OrthoDB" id="9801077at2"/>
<dbReference type="InterPro" id="IPR013783">
    <property type="entry name" value="Ig-like_fold"/>
</dbReference>
<dbReference type="EC" id="3.2.1.31" evidence="2"/>
<dbReference type="Pfam" id="PF00703">
    <property type="entry name" value="Glyco_hydro_2"/>
    <property type="match status" value="1"/>
</dbReference>
<reference evidence="10 13" key="2">
    <citation type="submission" date="2019-11" db="EMBL/GenBank/DDBJ databases">
        <title>Flavobacterium resistens genome.</title>
        <authorList>
            <person name="Wilson V.M."/>
            <person name="Newman J.D."/>
        </authorList>
    </citation>
    <scope>NUCLEOTIDE SEQUENCE [LARGE SCALE GENOMIC DNA]</scope>
    <source>
        <strain evidence="10 13">DSM 19382</strain>
    </source>
</reference>
<evidence type="ECO:0000256" key="2">
    <source>
        <dbReference type="ARBA" id="ARBA00012761"/>
    </source>
</evidence>
<dbReference type="GO" id="GO:0004566">
    <property type="term" value="F:beta-glucuronidase activity"/>
    <property type="evidence" value="ECO:0007669"/>
    <property type="project" value="UniProtKB-EC"/>
</dbReference>
<dbReference type="SUPFAM" id="SSF51445">
    <property type="entry name" value="(Trans)glycosidases"/>
    <property type="match status" value="1"/>
</dbReference>
<dbReference type="PRINTS" id="PR00132">
    <property type="entry name" value="GLHYDRLASE2"/>
</dbReference>
<dbReference type="PANTHER" id="PTHR10066:SF67">
    <property type="entry name" value="BETA-GLUCURONIDASE"/>
    <property type="match status" value="1"/>
</dbReference>
<dbReference type="PROSITE" id="PS00608">
    <property type="entry name" value="GLYCOSYL_HYDROL_F2_2"/>
    <property type="match status" value="1"/>
</dbReference>
<dbReference type="InterPro" id="IPR008979">
    <property type="entry name" value="Galactose-bd-like_sf"/>
</dbReference>
<dbReference type="InterPro" id="IPR006101">
    <property type="entry name" value="Glyco_hydro_2"/>
</dbReference>
<dbReference type="Proteomes" id="UP000317289">
    <property type="component" value="Unassembled WGS sequence"/>
</dbReference>
<keyword evidence="6" id="KW-0732">Signal</keyword>
<evidence type="ECO:0000259" key="9">
    <source>
        <dbReference type="Pfam" id="PF02837"/>
    </source>
</evidence>
<feature type="signal peptide" evidence="6">
    <location>
        <begin position="1"/>
        <end position="18"/>
    </location>
</feature>
<dbReference type="InterPro" id="IPR036156">
    <property type="entry name" value="Beta-gal/glucu_dom_sf"/>
</dbReference>
<reference evidence="11 12" key="1">
    <citation type="submission" date="2017-05" db="EMBL/GenBank/DDBJ databases">
        <authorList>
            <person name="Varghese N."/>
            <person name="Submissions S."/>
        </authorList>
    </citation>
    <scope>NUCLEOTIDE SEQUENCE [LARGE SCALE GENOMIC DNA]</scope>
    <source>
        <strain evidence="11 12">DSM 19382</strain>
    </source>
</reference>
<dbReference type="GO" id="GO:0005975">
    <property type="term" value="P:carbohydrate metabolic process"/>
    <property type="evidence" value="ECO:0007669"/>
    <property type="project" value="InterPro"/>
</dbReference>
<name>A0A521F368_9FLAO</name>
<dbReference type="PANTHER" id="PTHR10066">
    <property type="entry name" value="BETA-GLUCURONIDASE"/>
    <property type="match status" value="1"/>
</dbReference>
<organism evidence="11 12">
    <name type="scientific">Flavobacterium resistens</name>
    <dbReference type="NCBI Taxonomy" id="443612"/>
    <lineage>
        <taxon>Bacteria</taxon>
        <taxon>Pseudomonadati</taxon>
        <taxon>Bacteroidota</taxon>
        <taxon>Flavobacteriia</taxon>
        <taxon>Flavobacteriales</taxon>
        <taxon>Flavobacteriaceae</taxon>
        <taxon>Flavobacterium</taxon>
    </lineage>
</organism>
<dbReference type="InterPro" id="IPR006103">
    <property type="entry name" value="Glyco_hydro_2_cat"/>
</dbReference>
<keyword evidence="13" id="KW-1185">Reference proteome</keyword>
<dbReference type="SUPFAM" id="SSF49303">
    <property type="entry name" value="beta-Galactosidase/glucuronidase domain"/>
    <property type="match status" value="1"/>
</dbReference>
<sequence length="611" mass="70260">MKKLLTAVLLTTTLFTFAQQNLISNVPNRNTTSLNGVWNYIIDPYQTGFYSFHLDQYDKQEKAPKSAFYSNYHAVNKQELVEYDFDKSATITIPGDWNSQVPELKYYEGNVWFKKSFDYNLKDKKRLFLYLGAINYKADVYLNGKKLGTHEGGFTPFNYEVTSIVKPNDNYLVIKVDNTRHKEDVPTVNTDWWNYGGITRDVTLIEEEASFIEDYNIQLKKGNANSISGFIKINNLDIAQNAVSISIPELKINYKGKVGADGILNFEIPTKKISYWSPENPKLYDVTIDFNGQKLTDKIGFRTIATQEDKILLNGKQIFLRGISIHEENAKGGRANSKEDALRLLNWAKELGCNYVRLAHYPHNENIIREADKLGLMVWEEIPVYWTVDFANKNTYQNAQDQLTAAITRDKNRASIIIWSMANETPVSDARNTFIQNLARHTKSLDNTRLISAALLTRHVDGFGVIDDKIGESLDIIAFNQYLGWYGGKLEDAEKNLWKTPYNKPVVVSEFGGDAKAGFHGEKNERWTEEYQEYLYIQNLKMIEKIPHLSGTSPWILVDFRSPKRLLPGIQDGYNRKGLISNEGEKKKAFYIMQDWYTQKKKEQLNYSLGK</sequence>
<comment type="similarity">
    <text evidence="1">Belongs to the glycosyl hydrolase 2 family.</text>
</comment>
<dbReference type="InterPro" id="IPR006102">
    <property type="entry name" value="Ig-like_GH2"/>
</dbReference>
<feature type="domain" description="Glycosyl hydrolases family 2 sugar binding" evidence="9">
    <location>
        <begin position="73"/>
        <end position="206"/>
    </location>
</feature>
<evidence type="ECO:0000313" key="13">
    <source>
        <dbReference type="Proteomes" id="UP000468990"/>
    </source>
</evidence>
<feature type="domain" description="Glycoside hydrolase family 2 catalytic" evidence="8">
    <location>
        <begin position="306"/>
        <end position="562"/>
    </location>
</feature>
<evidence type="ECO:0000256" key="5">
    <source>
        <dbReference type="ARBA" id="ARBA00023295"/>
    </source>
</evidence>
<dbReference type="EMBL" id="FXTA01000006">
    <property type="protein sequence ID" value="SMO90603.1"/>
    <property type="molecule type" value="Genomic_DNA"/>
</dbReference>
<dbReference type="Pfam" id="PF02837">
    <property type="entry name" value="Glyco_hydro_2_N"/>
    <property type="match status" value="1"/>
</dbReference>
<dbReference type="InterPro" id="IPR006104">
    <property type="entry name" value="Glyco_hydro_2_N"/>
</dbReference>
<evidence type="ECO:0000313" key="11">
    <source>
        <dbReference type="EMBL" id="SMO90603.1"/>
    </source>
</evidence>
<evidence type="ECO:0000259" key="7">
    <source>
        <dbReference type="Pfam" id="PF00703"/>
    </source>
</evidence>
<evidence type="ECO:0000256" key="6">
    <source>
        <dbReference type="SAM" id="SignalP"/>
    </source>
</evidence>
<dbReference type="SUPFAM" id="SSF49785">
    <property type="entry name" value="Galactose-binding domain-like"/>
    <property type="match status" value="1"/>
</dbReference>
<feature type="chain" id="PRO_5043205997" description="Beta-glucuronidase" evidence="6">
    <location>
        <begin position="19"/>
        <end position="611"/>
    </location>
</feature>
<dbReference type="RefSeq" id="WP_142452255.1">
    <property type="nucleotide sequence ID" value="NZ_FXTA01000006.1"/>
</dbReference>
<dbReference type="AlphaFoldDB" id="A0A521F368"/>
<protein>
    <recommendedName>
        <fullName evidence="3">Beta-glucuronidase</fullName>
        <ecNumber evidence="2">3.2.1.31</ecNumber>
    </recommendedName>
</protein>
<keyword evidence="4" id="KW-0378">Hydrolase</keyword>
<evidence type="ECO:0000256" key="1">
    <source>
        <dbReference type="ARBA" id="ARBA00007401"/>
    </source>
</evidence>
<evidence type="ECO:0000313" key="10">
    <source>
        <dbReference type="EMBL" id="MRX69488.1"/>
    </source>
</evidence>
<evidence type="ECO:0000256" key="3">
    <source>
        <dbReference type="ARBA" id="ARBA00016205"/>
    </source>
</evidence>
<dbReference type="Gene3D" id="2.60.120.260">
    <property type="entry name" value="Galactose-binding domain-like"/>
    <property type="match status" value="1"/>
</dbReference>
<proteinExistence type="inferred from homology"/>
<dbReference type="EMBL" id="WKKG01000008">
    <property type="protein sequence ID" value="MRX69488.1"/>
    <property type="molecule type" value="Genomic_DNA"/>
</dbReference>
<keyword evidence="5" id="KW-0326">Glycosidase</keyword>
<dbReference type="GO" id="GO:0030246">
    <property type="term" value="F:carbohydrate binding"/>
    <property type="evidence" value="ECO:0007669"/>
    <property type="project" value="TreeGrafter"/>
</dbReference>
<feature type="domain" description="Glycoside hydrolase family 2 immunoglobulin-like beta-sandwich" evidence="7">
    <location>
        <begin position="212"/>
        <end position="302"/>
    </location>
</feature>
<dbReference type="Gene3D" id="3.20.20.80">
    <property type="entry name" value="Glycosidases"/>
    <property type="match status" value="1"/>
</dbReference>
<evidence type="ECO:0000259" key="8">
    <source>
        <dbReference type="Pfam" id="PF02836"/>
    </source>
</evidence>
<dbReference type="Proteomes" id="UP000468990">
    <property type="component" value="Unassembled WGS sequence"/>
</dbReference>
<dbReference type="GO" id="GO:0019391">
    <property type="term" value="P:glucuronoside catabolic process"/>
    <property type="evidence" value="ECO:0007669"/>
    <property type="project" value="TreeGrafter"/>
</dbReference>
<evidence type="ECO:0000256" key="4">
    <source>
        <dbReference type="ARBA" id="ARBA00022801"/>
    </source>
</evidence>
<dbReference type="InterPro" id="IPR017853">
    <property type="entry name" value="GH"/>
</dbReference>
<evidence type="ECO:0000313" key="12">
    <source>
        <dbReference type="Proteomes" id="UP000317289"/>
    </source>
</evidence>
<dbReference type="Pfam" id="PF02836">
    <property type="entry name" value="Glyco_hydro_2_C"/>
    <property type="match status" value="1"/>
</dbReference>
<gene>
    <name evidence="10" type="ORF">GJU42_16055</name>
    <name evidence="11" type="ORF">SAMN06265349_106188</name>
</gene>
<dbReference type="InterPro" id="IPR023232">
    <property type="entry name" value="Glyco_hydro_2_AS"/>
</dbReference>
<dbReference type="Gene3D" id="2.60.40.10">
    <property type="entry name" value="Immunoglobulins"/>
    <property type="match status" value="1"/>
</dbReference>
<accession>A0A521F368</accession>